<dbReference type="GO" id="GO:0036243">
    <property type="term" value="F:succinate-semialdehyde dehydrogenase (NADP+) activity"/>
    <property type="evidence" value="ECO:0007669"/>
    <property type="project" value="UniProtKB-EC"/>
</dbReference>
<dbReference type="Proteomes" id="UP000569914">
    <property type="component" value="Unassembled WGS sequence"/>
</dbReference>
<dbReference type="Gene3D" id="3.40.605.10">
    <property type="entry name" value="Aldehyde Dehydrogenase, Chain A, domain 1"/>
    <property type="match status" value="1"/>
</dbReference>
<accession>A0A7Y9I7P2</accession>
<dbReference type="AlphaFoldDB" id="A0A7Y9I7P2"/>
<evidence type="ECO:0000259" key="6">
    <source>
        <dbReference type="Pfam" id="PF00171"/>
    </source>
</evidence>
<gene>
    <name evidence="7" type="ORF">BKA15_003094</name>
</gene>
<evidence type="ECO:0000256" key="1">
    <source>
        <dbReference type="ARBA" id="ARBA00009986"/>
    </source>
</evidence>
<keyword evidence="2 4" id="KW-0560">Oxidoreductase</keyword>
<feature type="domain" description="Aldehyde dehydrogenase" evidence="6">
    <location>
        <begin position="52"/>
        <end position="505"/>
    </location>
</feature>
<dbReference type="PROSITE" id="PS00687">
    <property type="entry name" value="ALDEHYDE_DEHYDR_GLU"/>
    <property type="match status" value="1"/>
</dbReference>
<evidence type="ECO:0000313" key="7">
    <source>
        <dbReference type="EMBL" id="NYE71765.1"/>
    </source>
</evidence>
<dbReference type="InterPro" id="IPR016163">
    <property type="entry name" value="Ald_DH_C"/>
</dbReference>
<comment type="similarity">
    <text evidence="1 4">Belongs to the aldehyde dehydrogenase family.</text>
</comment>
<dbReference type="NCBIfam" id="NF006916">
    <property type="entry name" value="PRK09407.1"/>
    <property type="match status" value="1"/>
</dbReference>
<dbReference type="InterPro" id="IPR016162">
    <property type="entry name" value="Ald_DH_N"/>
</dbReference>
<feature type="active site" evidence="3">
    <location>
        <position position="278"/>
    </location>
</feature>
<proteinExistence type="inferred from homology"/>
<dbReference type="InterPro" id="IPR029510">
    <property type="entry name" value="Ald_DH_CS_GLU"/>
</dbReference>
<evidence type="ECO:0000313" key="8">
    <source>
        <dbReference type="Proteomes" id="UP000569914"/>
    </source>
</evidence>
<dbReference type="EMBL" id="JACCBU010000001">
    <property type="protein sequence ID" value="NYE71765.1"/>
    <property type="molecule type" value="Genomic_DNA"/>
</dbReference>
<dbReference type="PANTHER" id="PTHR11699">
    <property type="entry name" value="ALDEHYDE DEHYDROGENASE-RELATED"/>
    <property type="match status" value="1"/>
</dbReference>
<dbReference type="InterPro" id="IPR016161">
    <property type="entry name" value="Ald_DH/histidinol_DH"/>
</dbReference>
<sequence>MNGEPVRPEPSPPPRPEPVEGPGAGCPLPASLAPARLNHLRRGISGTGPLQQAIMPFTGQPLTELPTSTTDDLDAAVSRARAAQTRWAETPAQVRAAVGLRLQEAILDRSDELLDVIQAETGKARGHAFTELLEVALLSRFLGLVTRSTLAPRTLPGALPIFTRVRQHRFPVGLVGLISPWNYPFSLGVGDGLAALLAGNALLHKPDSQTVLTALLGRELIMDAGLPADLWQIVVGPGGEVGPAVIDRCDQVLFTGSTATGHRIAEQAGRRMIEASLELGGKNPMIIRADADLDRVVPGAVAACYSSAGQLCESIERIYVHRAVAAEFTRRFTAVTERLVVGVGFGDDYDIGSLTSAEQLAKVQDHVADAIAHGARVLAGGRPVPETGPYCYRPTVLTDVPPSARCYREETFGPVVAITPVESDDEAVALAADSEFGLNASIWSADVSAARALAARLPFGKININDGFAAAYGSVHASIGGWGQSGGGHRHGRESLLAVTRVQTVARQAGVPTGEFGPFRGESYRRLMTAVLRAVRILPGR</sequence>
<evidence type="ECO:0000256" key="3">
    <source>
        <dbReference type="PROSITE-ProRule" id="PRU10007"/>
    </source>
</evidence>
<reference evidence="7 8" key="1">
    <citation type="submission" date="2020-07" db="EMBL/GenBank/DDBJ databases">
        <title>Sequencing the genomes of 1000 actinobacteria strains.</title>
        <authorList>
            <person name="Klenk H.-P."/>
        </authorList>
    </citation>
    <scope>NUCLEOTIDE SEQUENCE [LARGE SCALE GENOMIC DNA]</scope>
    <source>
        <strain evidence="7 8">DSM 22083</strain>
    </source>
</reference>
<organism evidence="7 8">
    <name type="scientific">Microlunatus parietis</name>
    <dbReference type="NCBI Taxonomy" id="682979"/>
    <lineage>
        <taxon>Bacteria</taxon>
        <taxon>Bacillati</taxon>
        <taxon>Actinomycetota</taxon>
        <taxon>Actinomycetes</taxon>
        <taxon>Propionibacteriales</taxon>
        <taxon>Propionibacteriaceae</taxon>
        <taxon>Microlunatus</taxon>
    </lineage>
</organism>
<dbReference type="InterPro" id="IPR015590">
    <property type="entry name" value="Aldehyde_DH_dom"/>
</dbReference>
<dbReference type="RefSeq" id="WP_179752131.1">
    <property type="nucleotide sequence ID" value="NZ_JACCBU010000001.1"/>
</dbReference>
<dbReference type="EC" id="1.2.1.16" evidence="7"/>
<evidence type="ECO:0000256" key="4">
    <source>
        <dbReference type="RuleBase" id="RU003345"/>
    </source>
</evidence>
<dbReference type="Pfam" id="PF00171">
    <property type="entry name" value="Aldedh"/>
    <property type="match status" value="1"/>
</dbReference>
<dbReference type="SUPFAM" id="SSF53720">
    <property type="entry name" value="ALDH-like"/>
    <property type="match status" value="1"/>
</dbReference>
<keyword evidence="8" id="KW-1185">Reference proteome</keyword>
<name>A0A7Y9I7P2_9ACTN</name>
<evidence type="ECO:0000256" key="2">
    <source>
        <dbReference type="ARBA" id="ARBA00023002"/>
    </source>
</evidence>
<dbReference type="Gene3D" id="3.40.309.10">
    <property type="entry name" value="Aldehyde Dehydrogenase, Chain A, domain 2"/>
    <property type="match status" value="1"/>
</dbReference>
<feature type="region of interest" description="Disordered" evidence="5">
    <location>
        <begin position="1"/>
        <end position="29"/>
    </location>
</feature>
<dbReference type="EC" id="1.2.1.79" evidence="7"/>
<dbReference type="EC" id="1.2.1.20" evidence="7"/>
<evidence type="ECO:0000256" key="5">
    <source>
        <dbReference type="SAM" id="MobiDB-lite"/>
    </source>
</evidence>
<protein>
    <submittedName>
        <fullName evidence="7">Succinate-semialdehyde dehydrogenase/glutarate-semialdehyde dehydrogenase</fullName>
        <ecNumber evidence="7">1.2.1.16</ecNumber>
        <ecNumber evidence="7">1.2.1.20</ecNumber>
        <ecNumber evidence="7">1.2.1.79</ecNumber>
    </submittedName>
</protein>
<comment type="caution">
    <text evidence="7">The sequence shown here is derived from an EMBL/GenBank/DDBJ whole genome shotgun (WGS) entry which is preliminary data.</text>
</comment>
<dbReference type="FunFam" id="3.40.309.10:FF:000009">
    <property type="entry name" value="Aldehyde dehydrogenase A"/>
    <property type="match status" value="1"/>
</dbReference>
<dbReference type="GO" id="GO:0102810">
    <property type="term" value="F:glutarate-semialdehyde dehydrogenase (NADP+) activity"/>
    <property type="evidence" value="ECO:0007669"/>
    <property type="project" value="UniProtKB-EC"/>
</dbReference>